<dbReference type="EMBL" id="CP064030">
    <property type="protein sequence ID" value="QRN52224.1"/>
    <property type="molecule type" value="Genomic_DNA"/>
</dbReference>
<evidence type="ECO:0000313" key="1">
    <source>
        <dbReference type="EMBL" id="QRN52224.1"/>
    </source>
</evidence>
<dbReference type="RefSeq" id="WP_188800962.1">
    <property type="nucleotide sequence ID" value="NZ_BMIZ01000003.1"/>
</dbReference>
<name>A0ABX7GQL8_9GAMM</name>
<reference evidence="1 2" key="1">
    <citation type="submission" date="2020-10" db="EMBL/GenBank/DDBJ databases">
        <title>Phylogeny of dyella-like bacteria.</title>
        <authorList>
            <person name="Fu J."/>
        </authorList>
    </citation>
    <scope>NUCLEOTIDE SEQUENCE [LARGE SCALE GENOMIC DNA]</scope>
    <source>
        <strain evidence="1 2">DHOB09</strain>
    </source>
</reference>
<keyword evidence="2" id="KW-1185">Reference proteome</keyword>
<evidence type="ECO:0000313" key="2">
    <source>
        <dbReference type="Proteomes" id="UP000663181"/>
    </source>
</evidence>
<proteinExistence type="predicted"/>
<protein>
    <submittedName>
        <fullName evidence="1">Uncharacterized protein</fullName>
    </submittedName>
</protein>
<sequence length="519" mass="59987">MDTIFAECRLAEIQSRYPQNLFSTEFIFSNDPEFTRLRNQPIAKGPTGPLTLLSVMLRHGLDEQRRAHLFSSPFDLGSMKSIAKNQLSLSDLAAKVRREKKLPDDVATRKKEFESITGAIKKMTGKGFREYKDKQNSLRVIYLLDRLMNAPGSSKEGRNERILTFIKTPAKTFAFEMRGAYPTADSETNSFLLNDLRAYLGIEIDLDTLTDVDSFFCSLIDRVDCIHHLLDQAAYSAGTHEGIISSYQRLISHIDHFDVPRSNMPLQSRLDLELYLHLHKVEFMHFAGALRNVYTKAAPPSSIHPIREDMILAFSQITNHQQTYRNITLPYFRFDAFEEIAKANRDYFLELIHTSMGLRLSDRDYERSTTLAEELLFRVKFFASESPIDRCDIRVNFREITSSLCAVAQALQFRTEYRSNIFRDTGQTRSIITPLERRLDIENLDPKYAIQEGYLQLWHHRREWVQDALEGHSAIASLKFELRKKLLDKVIDCLNLNDIEAIRDALRTLETRLSDIRLG</sequence>
<organism evidence="1 2">
    <name type="scientific">Dyella caseinilytica</name>
    <dbReference type="NCBI Taxonomy" id="1849581"/>
    <lineage>
        <taxon>Bacteria</taxon>
        <taxon>Pseudomonadati</taxon>
        <taxon>Pseudomonadota</taxon>
        <taxon>Gammaproteobacteria</taxon>
        <taxon>Lysobacterales</taxon>
        <taxon>Rhodanobacteraceae</taxon>
        <taxon>Dyella</taxon>
    </lineage>
</organism>
<dbReference type="Proteomes" id="UP000663181">
    <property type="component" value="Chromosome"/>
</dbReference>
<accession>A0ABX7GQL8</accession>
<gene>
    <name evidence="1" type="ORF">ISN74_12065</name>
</gene>